<feature type="domain" description="Response regulatory" evidence="7">
    <location>
        <begin position="9"/>
        <end position="126"/>
    </location>
</feature>
<comment type="similarity">
    <text evidence="1">Belongs to the sigma-70 factor family. ECF subfamily.</text>
</comment>
<dbReference type="InterPro" id="IPR013249">
    <property type="entry name" value="RNA_pol_sigma70_r4_t2"/>
</dbReference>
<organism evidence="8 9">
    <name type="scientific">Microlunatus antarcticus</name>
    <dbReference type="NCBI Taxonomy" id="53388"/>
    <lineage>
        <taxon>Bacteria</taxon>
        <taxon>Bacillati</taxon>
        <taxon>Actinomycetota</taxon>
        <taxon>Actinomycetes</taxon>
        <taxon>Propionibacteriales</taxon>
        <taxon>Propionibacteriaceae</taxon>
        <taxon>Microlunatus</taxon>
    </lineage>
</organism>
<dbReference type="PRINTS" id="PR00038">
    <property type="entry name" value="HTHLUXR"/>
</dbReference>
<dbReference type="AlphaFoldDB" id="A0A7W5P7B7"/>
<dbReference type="PANTHER" id="PTHR43214:SF43">
    <property type="entry name" value="TWO-COMPONENT RESPONSE REGULATOR"/>
    <property type="match status" value="1"/>
</dbReference>
<comment type="caution">
    <text evidence="8">The sequence shown here is derived from an EMBL/GenBank/DDBJ whole genome shotgun (WGS) entry which is preliminary data.</text>
</comment>
<evidence type="ECO:0000256" key="3">
    <source>
        <dbReference type="ARBA" id="ARBA00023082"/>
    </source>
</evidence>
<dbReference type="InterPro" id="IPR000792">
    <property type="entry name" value="Tscrpt_reg_LuxR_C"/>
</dbReference>
<proteinExistence type="inferred from homology"/>
<keyword evidence="9" id="KW-1185">Reference proteome</keyword>
<dbReference type="Gene3D" id="3.40.50.2300">
    <property type="match status" value="1"/>
</dbReference>
<dbReference type="InterPro" id="IPR016032">
    <property type="entry name" value="Sig_transdc_resp-reg_C-effctor"/>
</dbReference>
<evidence type="ECO:0000256" key="5">
    <source>
        <dbReference type="ARBA" id="ARBA00023163"/>
    </source>
</evidence>
<protein>
    <submittedName>
        <fullName evidence="8">DNA-binding NarL/FixJ family response regulator</fullName>
    </submittedName>
</protein>
<dbReference type="SMART" id="SM00421">
    <property type="entry name" value="HTH_LUXR"/>
    <property type="match status" value="1"/>
</dbReference>
<keyword evidence="3" id="KW-0731">Sigma factor</keyword>
<keyword evidence="4 8" id="KW-0238">DNA-binding</keyword>
<dbReference type="RefSeq" id="WP_183338623.1">
    <property type="nucleotide sequence ID" value="NZ_JACHZG010000001.1"/>
</dbReference>
<dbReference type="PANTHER" id="PTHR43214">
    <property type="entry name" value="TWO-COMPONENT RESPONSE REGULATOR"/>
    <property type="match status" value="1"/>
</dbReference>
<dbReference type="GO" id="GO:0000160">
    <property type="term" value="P:phosphorelay signal transduction system"/>
    <property type="evidence" value="ECO:0007669"/>
    <property type="project" value="InterPro"/>
</dbReference>
<dbReference type="Pfam" id="PF08281">
    <property type="entry name" value="Sigma70_r4_2"/>
    <property type="match status" value="1"/>
</dbReference>
<evidence type="ECO:0000256" key="4">
    <source>
        <dbReference type="ARBA" id="ARBA00023125"/>
    </source>
</evidence>
<reference evidence="8 9" key="1">
    <citation type="submission" date="2020-08" db="EMBL/GenBank/DDBJ databases">
        <title>Sequencing the genomes of 1000 actinobacteria strains.</title>
        <authorList>
            <person name="Klenk H.-P."/>
        </authorList>
    </citation>
    <scope>NUCLEOTIDE SEQUENCE [LARGE SCALE GENOMIC DNA]</scope>
    <source>
        <strain evidence="8 9">DSM 11053</strain>
    </source>
</reference>
<evidence type="ECO:0000313" key="9">
    <source>
        <dbReference type="Proteomes" id="UP000565572"/>
    </source>
</evidence>
<feature type="modified residue" description="4-aspartylphosphate" evidence="6">
    <location>
        <position position="62"/>
    </location>
</feature>
<dbReference type="InterPro" id="IPR039420">
    <property type="entry name" value="WalR-like"/>
</dbReference>
<dbReference type="Proteomes" id="UP000565572">
    <property type="component" value="Unassembled WGS sequence"/>
</dbReference>
<dbReference type="SUPFAM" id="SSF46894">
    <property type="entry name" value="C-terminal effector domain of the bipartite response regulators"/>
    <property type="match status" value="1"/>
</dbReference>
<dbReference type="GO" id="GO:0003677">
    <property type="term" value="F:DNA binding"/>
    <property type="evidence" value="ECO:0007669"/>
    <property type="project" value="UniProtKB-KW"/>
</dbReference>
<evidence type="ECO:0000256" key="6">
    <source>
        <dbReference type="PROSITE-ProRule" id="PRU00169"/>
    </source>
</evidence>
<dbReference type="GO" id="GO:0016987">
    <property type="term" value="F:sigma factor activity"/>
    <property type="evidence" value="ECO:0007669"/>
    <property type="project" value="UniProtKB-KW"/>
</dbReference>
<evidence type="ECO:0000256" key="2">
    <source>
        <dbReference type="ARBA" id="ARBA00023015"/>
    </source>
</evidence>
<gene>
    <name evidence="8" type="ORF">FHX39_002354</name>
</gene>
<dbReference type="EMBL" id="JACHZG010000001">
    <property type="protein sequence ID" value="MBB3327410.1"/>
    <property type="molecule type" value="Genomic_DNA"/>
</dbReference>
<evidence type="ECO:0000313" key="8">
    <source>
        <dbReference type="EMBL" id="MBB3327410.1"/>
    </source>
</evidence>
<dbReference type="PROSITE" id="PS50110">
    <property type="entry name" value="RESPONSE_REGULATORY"/>
    <property type="match status" value="1"/>
</dbReference>
<keyword evidence="5" id="KW-0804">Transcription</keyword>
<dbReference type="InterPro" id="IPR001789">
    <property type="entry name" value="Sig_transdc_resp-reg_receiver"/>
</dbReference>
<keyword evidence="2" id="KW-0805">Transcription regulation</keyword>
<evidence type="ECO:0000259" key="7">
    <source>
        <dbReference type="PROSITE" id="PS50110"/>
    </source>
</evidence>
<sequence>MVREATPITVVVADDHDVVWIGLVAAARLGSGRPVRLRGHATNAATLLAIVEQQAPDVVVLDLVLGDGSDPGDTVARVVAAGSRVLVYSVLDNPRLIRSALAAGAHGLSRKSEPVQVTVDKLRQVAAGQTLVSPEILAMIDGDTDFVRARLSEREREVLVLYVSGLEISQIAQQLFVTENSAREYLRRIRAKYTEVERPASTKVDLLRRAIEDGIVPPIEPR</sequence>
<dbReference type="SUPFAM" id="SSF52172">
    <property type="entry name" value="CheY-like"/>
    <property type="match status" value="1"/>
</dbReference>
<accession>A0A7W5P7B7</accession>
<evidence type="ECO:0000256" key="1">
    <source>
        <dbReference type="ARBA" id="ARBA00010641"/>
    </source>
</evidence>
<name>A0A7W5P7B7_9ACTN</name>
<dbReference type="GO" id="GO:0006352">
    <property type="term" value="P:DNA-templated transcription initiation"/>
    <property type="evidence" value="ECO:0007669"/>
    <property type="project" value="InterPro"/>
</dbReference>
<dbReference type="InterPro" id="IPR011006">
    <property type="entry name" value="CheY-like_superfamily"/>
</dbReference>
<keyword evidence="6" id="KW-0597">Phosphoprotein</keyword>